<dbReference type="InterPro" id="IPR036291">
    <property type="entry name" value="NAD(P)-bd_dom_sf"/>
</dbReference>
<feature type="domain" description="Ketoreductase" evidence="4">
    <location>
        <begin position="7"/>
        <end position="181"/>
    </location>
</feature>
<organism evidence="5 6">
    <name type="scientific">Rhodococcus gannanensis</name>
    <dbReference type="NCBI Taxonomy" id="1960308"/>
    <lineage>
        <taxon>Bacteria</taxon>
        <taxon>Bacillati</taxon>
        <taxon>Actinomycetota</taxon>
        <taxon>Actinomycetes</taxon>
        <taxon>Mycobacteriales</taxon>
        <taxon>Nocardiaceae</taxon>
        <taxon>Rhodococcus</taxon>
    </lineage>
</organism>
<keyword evidence="2 5" id="KW-0560">Oxidoreductase</keyword>
<dbReference type="PANTHER" id="PTHR24321">
    <property type="entry name" value="DEHYDROGENASES, SHORT CHAIN"/>
    <property type="match status" value="1"/>
</dbReference>
<evidence type="ECO:0000259" key="4">
    <source>
        <dbReference type="SMART" id="SM00822"/>
    </source>
</evidence>
<dbReference type="PRINTS" id="PR00080">
    <property type="entry name" value="SDRFAMILY"/>
</dbReference>
<dbReference type="Gene3D" id="3.40.50.720">
    <property type="entry name" value="NAD(P)-binding Rossmann-like Domain"/>
    <property type="match status" value="1"/>
</dbReference>
<dbReference type="EMBL" id="JBHUFB010000009">
    <property type="protein sequence ID" value="MFD1812561.1"/>
    <property type="molecule type" value="Genomic_DNA"/>
</dbReference>
<dbReference type="CDD" id="cd05233">
    <property type="entry name" value="SDR_c"/>
    <property type="match status" value="1"/>
</dbReference>
<dbReference type="InterPro" id="IPR002347">
    <property type="entry name" value="SDR_fam"/>
</dbReference>
<evidence type="ECO:0000313" key="5">
    <source>
        <dbReference type="EMBL" id="MFD1812561.1"/>
    </source>
</evidence>
<proteinExistence type="inferred from homology"/>
<dbReference type="EC" id="1.1.1.-" evidence="5"/>
<comment type="similarity">
    <text evidence="1">Belongs to the short-chain dehydrogenases/reductases (SDR) family.</text>
</comment>
<dbReference type="SUPFAM" id="SSF51735">
    <property type="entry name" value="NAD(P)-binding Rossmann-fold domains"/>
    <property type="match status" value="1"/>
</dbReference>
<evidence type="ECO:0000256" key="1">
    <source>
        <dbReference type="ARBA" id="ARBA00006484"/>
    </source>
</evidence>
<sequence>MSAVSGRTTVVIGGASGIGWASAQLLAAEGATVVIADIDADQAAARAGELGGGARSVRVDVTDEESVRALFEGTASDLGSVDITLNCAGVNLPGMIVDLDAASWQRTLDLCLTGAFHVIKHSARVMGAGAAITSITSLNARQPAAGFAGYCAAKAGLAMLTQVAALELGEKGIRVNAISPGLVETPLVTGLTSVPVIQDDFTDNTPLGRNGQPSDVAQAVLYLSSDASSWVTGEVLDINGGAHLRRYPDVMKHLATLSG</sequence>
<protein>
    <submittedName>
        <fullName evidence="5">SDR family NAD(P)-dependent oxidoreductase</fullName>
        <ecNumber evidence="5">1.1.1.-</ecNumber>
    </submittedName>
</protein>
<comment type="caution">
    <text evidence="5">The sequence shown here is derived from an EMBL/GenBank/DDBJ whole genome shotgun (WGS) entry which is preliminary data.</text>
</comment>
<gene>
    <name evidence="5" type="ORF">ACFSJG_10075</name>
</gene>
<evidence type="ECO:0000313" key="6">
    <source>
        <dbReference type="Proteomes" id="UP001597286"/>
    </source>
</evidence>
<dbReference type="Proteomes" id="UP001597286">
    <property type="component" value="Unassembled WGS sequence"/>
</dbReference>
<dbReference type="InterPro" id="IPR020904">
    <property type="entry name" value="Sc_DH/Rdtase_CS"/>
</dbReference>
<dbReference type="RefSeq" id="WP_378485061.1">
    <property type="nucleotide sequence ID" value="NZ_JBHUFB010000009.1"/>
</dbReference>
<evidence type="ECO:0000256" key="3">
    <source>
        <dbReference type="ARBA" id="ARBA00023027"/>
    </source>
</evidence>
<dbReference type="Pfam" id="PF13561">
    <property type="entry name" value="adh_short_C2"/>
    <property type="match status" value="1"/>
</dbReference>
<reference evidence="6" key="1">
    <citation type="journal article" date="2019" name="Int. J. Syst. Evol. Microbiol.">
        <title>The Global Catalogue of Microorganisms (GCM) 10K type strain sequencing project: providing services to taxonomists for standard genome sequencing and annotation.</title>
        <authorList>
            <consortium name="The Broad Institute Genomics Platform"/>
            <consortium name="The Broad Institute Genome Sequencing Center for Infectious Disease"/>
            <person name="Wu L."/>
            <person name="Ma J."/>
        </authorList>
    </citation>
    <scope>NUCLEOTIDE SEQUENCE [LARGE SCALE GENOMIC DNA]</scope>
    <source>
        <strain evidence="6">DT72</strain>
    </source>
</reference>
<keyword evidence="3" id="KW-0520">NAD</keyword>
<dbReference type="GO" id="GO:0016491">
    <property type="term" value="F:oxidoreductase activity"/>
    <property type="evidence" value="ECO:0007669"/>
    <property type="project" value="UniProtKB-KW"/>
</dbReference>
<keyword evidence="6" id="KW-1185">Reference proteome</keyword>
<name>A0ABW4P3H0_9NOCA</name>
<evidence type="ECO:0000256" key="2">
    <source>
        <dbReference type="ARBA" id="ARBA00023002"/>
    </source>
</evidence>
<accession>A0ABW4P3H0</accession>
<dbReference type="InterPro" id="IPR057326">
    <property type="entry name" value="KR_dom"/>
</dbReference>
<dbReference type="PRINTS" id="PR00081">
    <property type="entry name" value="GDHRDH"/>
</dbReference>
<dbReference type="PANTHER" id="PTHR24321:SF8">
    <property type="entry name" value="ESTRADIOL 17-BETA-DEHYDROGENASE 8-RELATED"/>
    <property type="match status" value="1"/>
</dbReference>
<dbReference type="PROSITE" id="PS00061">
    <property type="entry name" value="ADH_SHORT"/>
    <property type="match status" value="1"/>
</dbReference>
<dbReference type="SMART" id="SM00822">
    <property type="entry name" value="PKS_KR"/>
    <property type="match status" value="1"/>
</dbReference>